<gene>
    <name evidence="3" type="ORF">M011DRAFT_481663</name>
</gene>
<evidence type="ECO:0000313" key="3">
    <source>
        <dbReference type="EMBL" id="KAF2742494.1"/>
    </source>
</evidence>
<keyword evidence="2" id="KW-0472">Membrane</keyword>
<feature type="transmembrane region" description="Helical" evidence="2">
    <location>
        <begin position="451"/>
        <end position="475"/>
    </location>
</feature>
<protein>
    <submittedName>
        <fullName evidence="3">Uncharacterized protein</fullName>
    </submittedName>
</protein>
<feature type="compositionally biased region" description="Polar residues" evidence="1">
    <location>
        <begin position="126"/>
        <end position="137"/>
    </location>
</feature>
<feature type="region of interest" description="Disordered" evidence="1">
    <location>
        <begin position="47"/>
        <end position="80"/>
    </location>
</feature>
<reference evidence="3" key="1">
    <citation type="journal article" date="2020" name="Stud. Mycol.">
        <title>101 Dothideomycetes genomes: a test case for predicting lifestyles and emergence of pathogens.</title>
        <authorList>
            <person name="Haridas S."/>
            <person name="Albert R."/>
            <person name="Binder M."/>
            <person name="Bloem J."/>
            <person name="Labutti K."/>
            <person name="Salamov A."/>
            <person name="Andreopoulos B."/>
            <person name="Baker S."/>
            <person name="Barry K."/>
            <person name="Bills G."/>
            <person name="Bluhm B."/>
            <person name="Cannon C."/>
            <person name="Castanera R."/>
            <person name="Culley D."/>
            <person name="Daum C."/>
            <person name="Ezra D."/>
            <person name="Gonzalez J."/>
            <person name="Henrissat B."/>
            <person name="Kuo A."/>
            <person name="Liang C."/>
            <person name="Lipzen A."/>
            <person name="Lutzoni F."/>
            <person name="Magnuson J."/>
            <person name="Mondo S."/>
            <person name="Nolan M."/>
            <person name="Ohm R."/>
            <person name="Pangilinan J."/>
            <person name="Park H.-J."/>
            <person name="Ramirez L."/>
            <person name="Alfaro M."/>
            <person name="Sun H."/>
            <person name="Tritt A."/>
            <person name="Yoshinaga Y."/>
            <person name="Zwiers L.-H."/>
            <person name="Turgeon B."/>
            <person name="Goodwin S."/>
            <person name="Spatafora J."/>
            <person name="Crous P."/>
            <person name="Grigoriev I."/>
        </authorList>
    </citation>
    <scope>NUCLEOTIDE SEQUENCE</scope>
    <source>
        <strain evidence="3">CBS 119925</strain>
    </source>
</reference>
<name>A0A6A6UYE8_9PLEO</name>
<feature type="compositionally biased region" description="Polar residues" evidence="1">
    <location>
        <begin position="47"/>
        <end position="60"/>
    </location>
</feature>
<accession>A0A6A6UYE8</accession>
<evidence type="ECO:0000256" key="2">
    <source>
        <dbReference type="SAM" id="Phobius"/>
    </source>
</evidence>
<dbReference type="Proteomes" id="UP000799440">
    <property type="component" value="Unassembled WGS sequence"/>
</dbReference>
<evidence type="ECO:0000256" key="1">
    <source>
        <dbReference type="SAM" id="MobiDB-lite"/>
    </source>
</evidence>
<proteinExistence type="predicted"/>
<keyword evidence="2" id="KW-0812">Transmembrane</keyword>
<keyword evidence="2" id="KW-1133">Transmembrane helix</keyword>
<feature type="region of interest" description="Disordered" evidence="1">
    <location>
        <begin position="366"/>
        <end position="396"/>
    </location>
</feature>
<sequence>MDQGRLSPISEHHMADSIFSNPSDLGDSLISGELLFWPRSLTANASMPNNPSLTPQTATGHASGGEMIHQGPADTDPVTAELDQSPALSTLFPDPYTQSLTTAHCPDGSQYHLVDSQDLQGYRPSFQASDDITNAPESTGGIANANVSFNSENFSDNPDTNSDVYEQDSDSDGPVFPHFGPPVPDSDDDREVDDNPRSMELVDEEGKVTSEGQLSPGRFRLVAIEEEDLNTVGSEAVDHLPANFESVYLELENTLIHPEDPAWGDHAIAQPQYTHDPLIGSSATALQTPSTDSPSPLPLCKRATEWVHTKNGLVKLPRTCNMSPLHQHGGIWSAWTKSKTYNQHRHRMLLRLREYAPLHRIPKTLCATDTSHPNSTTQSQVLKRPAMDKGHPKSQAFGIRTGDMVEAVKLHDEVSRASSALERAVDSLSEELTGSRTNDNEGGNASLPLTLILAVHLLVFGLGLVPVAVLGLWGWS</sequence>
<dbReference type="AlphaFoldDB" id="A0A6A6UYE8"/>
<organism evidence="3 4">
    <name type="scientific">Sporormia fimetaria CBS 119925</name>
    <dbReference type="NCBI Taxonomy" id="1340428"/>
    <lineage>
        <taxon>Eukaryota</taxon>
        <taxon>Fungi</taxon>
        <taxon>Dikarya</taxon>
        <taxon>Ascomycota</taxon>
        <taxon>Pezizomycotina</taxon>
        <taxon>Dothideomycetes</taxon>
        <taxon>Pleosporomycetidae</taxon>
        <taxon>Pleosporales</taxon>
        <taxon>Sporormiaceae</taxon>
        <taxon>Sporormia</taxon>
    </lineage>
</organism>
<feature type="compositionally biased region" description="Polar residues" evidence="1">
    <location>
        <begin position="145"/>
        <end position="164"/>
    </location>
</feature>
<feature type="compositionally biased region" description="Polar residues" evidence="1">
    <location>
        <begin position="367"/>
        <end position="381"/>
    </location>
</feature>
<feature type="region of interest" description="Disordered" evidence="1">
    <location>
        <begin position="123"/>
        <end position="212"/>
    </location>
</feature>
<dbReference type="EMBL" id="MU006608">
    <property type="protein sequence ID" value="KAF2742494.1"/>
    <property type="molecule type" value="Genomic_DNA"/>
</dbReference>
<evidence type="ECO:0000313" key="4">
    <source>
        <dbReference type="Proteomes" id="UP000799440"/>
    </source>
</evidence>
<keyword evidence="4" id="KW-1185">Reference proteome</keyword>